<protein>
    <submittedName>
        <fullName evidence="2">Uncharacterized protein</fullName>
    </submittedName>
</protein>
<keyword evidence="1" id="KW-1133">Transmembrane helix</keyword>
<keyword evidence="3" id="KW-1185">Reference proteome</keyword>
<dbReference type="AlphaFoldDB" id="A0A9P5XY82"/>
<comment type="caution">
    <text evidence="2">The sequence shown here is derived from an EMBL/GenBank/DDBJ whole genome shotgun (WGS) entry which is preliminary data.</text>
</comment>
<name>A0A9P5XY82_9AGAR</name>
<evidence type="ECO:0000256" key="1">
    <source>
        <dbReference type="SAM" id="Phobius"/>
    </source>
</evidence>
<keyword evidence="1" id="KW-0812">Transmembrane</keyword>
<keyword evidence="1" id="KW-0472">Membrane</keyword>
<accession>A0A9P5XY82</accession>
<reference evidence="2" key="1">
    <citation type="submission" date="2020-11" db="EMBL/GenBank/DDBJ databases">
        <authorList>
            <consortium name="DOE Joint Genome Institute"/>
            <person name="Ahrendt S."/>
            <person name="Riley R."/>
            <person name="Andreopoulos W."/>
            <person name="Labutti K."/>
            <person name="Pangilinan J."/>
            <person name="Ruiz-Duenas F.J."/>
            <person name="Barrasa J.M."/>
            <person name="Sanchez-Garcia M."/>
            <person name="Camarero S."/>
            <person name="Miyauchi S."/>
            <person name="Serrano A."/>
            <person name="Linde D."/>
            <person name="Babiker R."/>
            <person name="Drula E."/>
            <person name="Ayuso-Fernandez I."/>
            <person name="Pacheco R."/>
            <person name="Padilla G."/>
            <person name="Ferreira P."/>
            <person name="Barriuso J."/>
            <person name="Kellner H."/>
            <person name="Castanera R."/>
            <person name="Alfaro M."/>
            <person name="Ramirez L."/>
            <person name="Pisabarro A.G."/>
            <person name="Kuo A."/>
            <person name="Tritt A."/>
            <person name="Lipzen A."/>
            <person name="He G."/>
            <person name="Yan M."/>
            <person name="Ng V."/>
            <person name="Cullen D."/>
            <person name="Martin F."/>
            <person name="Rosso M.-N."/>
            <person name="Henrissat B."/>
            <person name="Hibbett D."/>
            <person name="Martinez A.T."/>
            <person name="Grigoriev I.V."/>
        </authorList>
    </citation>
    <scope>NUCLEOTIDE SEQUENCE</scope>
    <source>
        <strain evidence="2">CBS 247.69</strain>
    </source>
</reference>
<evidence type="ECO:0000313" key="3">
    <source>
        <dbReference type="Proteomes" id="UP000807353"/>
    </source>
</evidence>
<evidence type="ECO:0000313" key="2">
    <source>
        <dbReference type="EMBL" id="KAF9457801.1"/>
    </source>
</evidence>
<dbReference type="EMBL" id="MU150358">
    <property type="protein sequence ID" value="KAF9457801.1"/>
    <property type="molecule type" value="Genomic_DNA"/>
</dbReference>
<proteinExistence type="predicted"/>
<feature type="transmembrane region" description="Helical" evidence="1">
    <location>
        <begin position="300"/>
        <end position="321"/>
    </location>
</feature>
<organism evidence="2 3">
    <name type="scientific">Collybia nuda</name>
    <dbReference type="NCBI Taxonomy" id="64659"/>
    <lineage>
        <taxon>Eukaryota</taxon>
        <taxon>Fungi</taxon>
        <taxon>Dikarya</taxon>
        <taxon>Basidiomycota</taxon>
        <taxon>Agaricomycotina</taxon>
        <taxon>Agaricomycetes</taxon>
        <taxon>Agaricomycetidae</taxon>
        <taxon>Agaricales</taxon>
        <taxon>Tricholomatineae</taxon>
        <taxon>Clitocybaceae</taxon>
        <taxon>Collybia</taxon>
    </lineage>
</organism>
<dbReference type="PANTHER" id="PTHR35043:SF7">
    <property type="entry name" value="TRANSCRIPTION FACTOR DOMAIN-CONTAINING PROTEIN"/>
    <property type="match status" value="1"/>
</dbReference>
<dbReference type="PANTHER" id="PTHR35043">
    <property type="entry name" value="TRANSCRIPTION FACTOR DOMAIN-CONTAINING PROTEIN"/>
    <property type="match status" value="1"/>
</dbReference>
<sequence>MNFNATTISSFESTSNQRNVWNIVWSCLMTVLACTWVSVHPNIPAISNSTAVIYLRRTWLMLCGLIAPEIIIFWAMKQWYCARKIEMRHKERGWTMTHGYFLQMGGFVLGPMNNDGHPLGVLELEEMHSEGNIEWPDITESEIKDKSKGDALSKGIATLQTSWFLVQCIGRGSSGLAITELEILTLAFATLNVVTYFFWWNKPVDVRLPHTVTPKPNTISVSFPPPPPSLINISSSEHGPPSRVPTNPGAMQWASQIMFPLMPVMQGLLHTIRRFMGQTLKPDRAHIFCLAKASPNRRTLLQMTAACAILGSIFGGIHCIAWSFQFPSHQEQISWRISSMVITCSPALLVPLSATLQCTRSGLKGAHLCWSRYFWMFAEVLRGTALVLTVLIYITARLVLIIQACMALRKLSPGALESMAWTSFVPHF</sequence>
<feature type="transmembrane region" description="Helical" evidence="1">
    <location>
        <begin position="374"/>
        <end position="400"/>
    </location>
</feature>
<feature type="transmembrane region" description="Helical" evidence="1">
    <location>
        <begin position="20"/>
        <end position="39"/>
    </location>
</feature>
<feature type="transmembrane region" description="Helical" evidence="1">
    <location>
        <begin position="59"/>
        <end position="80"/>
    </location>
</feature>
<dbReference type="Proteomes" id="UP000807353">
    <property type="component" value="Unassembled WGS sequence"/>
</dbReference>
<gene>
    <name evidence="2" type="ORF">BDZ94DRAFT_1227367</name>
</gene>
<dbReference type="OrthoDB" id="9451547at2759"/>